<feature type="domain" description="Ketoreductase" evidence="3">
    <location>
        <begin position="7"/>
        <end position="191"/>
    </location>
</feature>
<dbReference type="GO" id="GO:0047936">
    <property type="term" value="F:glucose 1-dehydrogenase [NAD(P)+] activity"/>
    <property type="evidence" value="ECO:0007669"/>
    <property type="project" value="UniProtKB-EC"/>
</dbReference>
<dbReference type="GO" id="GO:0006633">
    <property type="term" value="P:fatty acid biosynthetic process"/>
    <property type="evidence" value="ECO:0007669"/>
    <property type="project" value="TreeGrafter"/>
</dbReference>
<dbReference type="SMART" id="SM00822">
    <property type="entry name" value="PKS_KR"/>
    <property type="match status" value="1"/>
</dbReference>
<dbReference type="EMBL" id="JAESVA010000008">
    <property type="protein sequence ID" value="MCB8882575.1"/>
    <property type="molecule type" value="Genomic_DNA"/>
</dbReference>
<dbReference type="InterPro" id="IPR036291">
    <property type="entry name" value="NAD(P)-bd_dom_sf"/>
</dbReference>
<protein>
    <submittedName>
        <fullName evidence="4">Glucose 1-dehydrogenase</fullName>
        <ecNumber evidence="4">1.1.1.47</ecNumber>
    </submittedName>
</protein>
<dbReference type="Proteomes" id="UP000721844">
    <property type="component" value="Unassembled WGS sequence"/>
</dbReference>
<dbReference type="SUPFAM" id="SSF51735">
    <property type="entry name" value="NAD(P)-binding Rossmann-fold domains"/>
    <property type="match status" value="1"/>
</dbReference>
<keyword evidence="5" id="KW-1185">Reference proteome</keyword>
<evidence type="ECO:0000259" key="3">
    <source>
        <dbReference type="SMART" id="SM00822"/>
    </source>
</evidence>
<dbReference type="CDD" id="cd05233">
    <property type="entry name" value="SDR_c"/>
    <property type="match status" value="1"/>
</dbReference>
<dbReference type="PANTHER" id="PTHR42760">
    <property type="entry name" value="SHORT-CHAIN DEHYDROGENASES/REDUCTASES FAMILY MEMBER"/>
    <property type="match status" value="1"/>
</dbReference>
<name>A0A963Z5T4_9PROT</name>
<comment type="similarity">
    <text evidence="1">Belongs to the short-chain dehydrogenases/reductases (SDR) family.</text>
</comment>
<dbReference type="GO" id="GO:0048038">
    <property type="term" value="F:quinone binding"/>
    <property type="evidence" value="ECO:0007669"/>
    <property type="project" value="TreeGrafter"/>
</dbReference>
<dbReference type="InterPro" id="IPR002347">
    <property type="entry name" value="SDR_fam"/>
</dbReference>
<dbReference type="PRINTS" id="PR00080">
    <property type="entry name" value="SDRFAMILY"/>
</dbReference>
<evidence type="ECO:0000256" key="1">
    <source>
        <dbReference type="ARBA" id="ARBA00006484"/>
    </source>
</evidence>
<keyword evidence="2 4" id="KW-0560">Oxidoreductase</keyword>
<reference evidence="4 5" key="1">
    <citation type="journal article" date="2021" name="Microorganisms">
        <title>Acidisoma silvae sp. nov. and Acidisomacellulosilytica sp. nov., Two Acidophilic Bacteria Isolated from Decaying Wood, Hydrolyzing Cellulose and Producing Poly-3-hydroxybutyrate.</title>
        <authorList>
            <person name="Mieszkin S."/>
            <person name="Pouder E."/>
            <person name="Uroz S."/>
            <person name="Simon-Colin C."/>
            <person name="Alain K."/>
        </authorList>
    </citation>
    <scope>NUCLEOTIDE SEQUENCE [LARGE SCALE GENOMIC DNA]</scope>
    <source>
        <strain evidence="4 5">HW T5.17</strain>
    </source>
</reference>
<comment type="caution">
    <text evidence="4">The sequence shown here is derived from an EMBL/GenBank/DDBJ whole genome shotgun (WGS) entry which is preliminary data.</text>
</comment>
<evidence type="ECO:0000256" key="2">
    <source>
        <dbReference type="ARBA" id="ARBA00023002"/>
    </source>
</evidence>
<dbReference type="Gene3D" id="3.40.50.720">
    <property type="entry name" value="NAD(P)-binding Rossmann-like Domain"/>
    <property type="match status" value="1"/>
</dbReference>
<dbReference type="PANTHER" id="PTHR42760:SF133">
    <property type="entry name" value="3-OXOACYL-[ACYL-CARRIER-PROTEIN] REDUCTASE"/>
    <property type="match status" value="1"/>
</dbReference>
<dbReference type="FunFam" id="3.40.50.720:FF:000084">
    <property type="entry name" value="Short-chain dehydrogenase reductase"/>
    <property type="match status" value="1"/>
</dbReference>
<dbReference type="InterPro" id="IPR057326">
    <property type="entry name" value="KR_dom"/>
</dbReference>
<dbReference type="PRINTS" id="PR00081">
    <property type="entry name" value="GDHRDH"/>
</dbReference>
<dbReference type="AlphaFoldDB" id="A0A963Z5T4"/>
<dbReference type="EC" id="1.1.1.47" evidence="4"/>
<evidence type="ECO:0000313" key="5">
    <source>
        <dbReference type="Proteomes" id="UP000721844"/>
    </source>
</evidence>
<proteinExistence type="inferred from homology"/>
<organism evidence="4 5">
    <name type="scientific">Acidisoma cellulosilyticum</name>
    <dbReference type="NCBI Taxonomy" id="2802395"/>
    <lineage>
        <taxon>Bacteria</taxon>
        <taxon>Pseudomonadati</taxon>
        <taxon>Pseudomonadota</taxon>
        <taxon>Alphaproteobacteria</taxon>
        <taxon>Acetobacterales</taxon>
        <taxon>Acidocellaceae</taxon>
        <taxon>Acidisoma</taxon>
    </lineage>
</organism>
<evidence type="ECO:0000313" key="4">
    <source>
        <dbReference type="EMBL" id="MCB8882575.1"/>
    </source>
</evidence>
<sequence>MSNLEGKVAVITGGSSGIGLATAKRFVNEGAYVFITGRRQSELDNAKAEIGKNVTTVQGDVTNLADLDQLYATVKAEKGVVDIVVANAGFIEHAQIFDLSEAHYDKTMDINVKGVVFTVQKALPLMTRGGSIVVVSSIINVKGVPAHGTYAAAKAGVRALVRVWTQELKDRRIRVNTLSPGATETPIIRGQFDSDEASDAAKTMFASITPLGRLGLPEELAAAAYFLASDESSYITGIDLPVDGGLAQV</sequence>
<gene>
    <name evidence="4" type="ORF">ACELLULO517_20180</name>
</gene>
<accession>A0A963Z5T4</accession>
<dbReference type="Pfam" id="PF13561">
    <property type="entry name" value="adh_short_C2"/>
    <property type="match status" value="1"/>
</dbReference>
<dbReference type="RefSeq" id="WP_227309238.1">
    <property type="nucleotide sequence ID" value="NZ_JAESVA010000008.1"/>
</dbReference>
<dbReference type="NCBIfam" id="NF005559">
    <property type="entry name" value="PRK07231.1"/>
    <property type="match status" value="1"/>
</dbReference>